<protein>
    <recommendedName>
        <fullName evidence="5">MYND-type domain-containing protein</fullName>
    </recommendedName>
</protein>
<dbReference type="InterPro" id="IPR002893">
    <property type="entry name" value="Znf_MYND"/>
</dbReference>
<name>M2RMX0_CERS8</name>
<proteinExistence type="predicted"/>
<organism evidence="6 7">
    <name type="scientific">Ceriporiopsis subvermispora (strain B)</name>
    <name type="common">White-rot fungus</name>
    <name type="synonym">Gelatoporia subvermispora</name>
    <dbReference type="NCBI Taxonomy" id="914234"/>
    <lineage>
        <taxon>Eukaryota</taxon>
        <taxon>Fungi</taxon>
        <taxon>Dikarya</taxon>
        <taxon>Basidiomycota</taxon>
        <taxon>Agaricomycotina</taxon>
        <taxon>Agaricomycetes</taxon>
        <taxon>Polyporales</taxon>
        <taxon>Gelatoporiaceae</taxon>
        <taxon>Gelatoporia</taxon>
    </lineage>
</organism>
<dbReference type="AlphaFoldDB" id="M2RMX0"/>
<keyword evidence="3" id="KW-0862">Zinc</keyword>
<evidence type="ECO:0000259" key="5">
    <source>
        <dbReference type="PROSITE" id="PS50865"/>
    </source>
</evidence>
<evidence type="ECO:0000256" key="4">
    <source>
        <dbReference type="PROSITE-ProRule" id="PRU00134"/>
    </source>
</evidence>
<dbReference type="Gene3D" id="6.10.140.2220">
    <property type="match status" value="1"/>
</dbReference>
<dbReference type="STRING" id="914234.M2RMX0"/>
<keyword evidence="7" id="KW-1185">Reference proteome</keyword>
<dbReference type="EMBL" id="KB445793">
    <property type="protein sequence ID" value="EMD40211.1"/>
    <property type="molecule type" value="Genomic_DNA"/>
</dbReference>
<evidence type="ECO:0000256" key="2">
    <source>
        <dbReference type="ARBA" id="ARBA00022771"/>
    </source>
</evidence>
<sequence length="704" mass="78554">MPRRHRRGNVSAQGTPQRLVSDTFARDIENSATWNVAVHLLCDYFELPDLSTRSGLKKIHEDFDNIYRKLDRAYSSENNPKMMGGIVGIWAKMSADALLRDKLFKKGFLAKLMPLLDIPLTRHVALQALSEVTHHGGLESRQDIARQAPRLVRLMEEFPDDIKLLELCIVTLGHSVGNVLDTYDTTIPNVVTSSDMRKILEITTRSIKQPTASYYMFDHALSLLSGATCRFQEECKATPAMLSLCVACLRSTNICMRGTAMDALIRVQFSGSETEGAVVDLRMLMTPDGKQRRWPDHLVDVLMDYGFSRCETIIYLNTMREYQATMMGFLQARDPRALGRTLAGFITRTAYGIGDGGYGVQDEQTGRLTITDLRAQDMGLPFIHWQDALLHCARVLRETGVPADLDAADILEIRYHIKRNRIQDAIKAGQAALARNPQLAYAYYPIGVAPEQEAGLRATKKGLKCAQTTPFVRRVLLRRAVEHAAQLGFATMRAAGSSGERYAEAVAFLISAYEDAKAFVAEAPPDSLRLGRVLHWLVLLTLTIRGPELDANLRELQPILEKIAFSEQCATFLGNVPKPSSVRLARELILRLYPGAQAEWADILARFDALGAAPRVDAEKAEDDLAAWLEHLHVGDGENGEAHGPRRWTHPLIRTNSVELYRCSWCRNPSAALRRCGRCGKTRYCDGACQKAHWGEHKAACKTP</sequence>
<dbReference type="Pfam" id="PF01753">
    <property type="entry name" value="zf-MYND"/>
    <property type="match status" value="1"/>
</dbReference>
<evidence type="ECO:0000256" key="1">
    <source>
        <dbReference type="ARBA" id="ARBA00022723"/>
    </source>
</evidence>
<dbReference type="Proteomes" id="UP000016930">
    <property type="component" value="Unassembled WGS sequence"/>
</dbReference>
<dbReference type="SUPFAM" id="SSF144232">
    <property type="entry name" value="HIT/MYND zinc finger-like"/>
    <property type="match status" value="1"/>
</dbReference>
<dbReference type="GO" id="GO:0008270">
    <property type="term" value="F:zinc ion binding"/>
    <property type="evidence" value="ECO:0007669"/>
    <property type="project" value="UniProtKB-KW"/>
</dbReference>
<dbReference type="PROSITE" id="PS50865">
    <property type="entry name" value="ZF_MYND_2"/>
    <property type="match status" value="1"/>
</dbReference>
<evidence type="ECO:0000256" key="3">
    <source>
        <dbReference type="ARBA" id="ARBA00022833"/>
    </source>
</evidence>
<dbReference type="HOGENOM" id="CLU_010273_0_0_1"/>
<gene>
    <name evidence="6" type="ORF">CERSUDRAFT_122273</name>
</gene>
<feature type="domain" description="MYND-type" evidence="5">
    <location>
        <begin position="663"/>
        <end position="701"/>
    </location>
</feature>
<keyword evidence="1" id="KW-0479">Metal-binding</keyword>
<evidence type="ECO:0000313" key="6">
    <source>
        <dbReference type="EMBL" id="EMD40211.1"/>
    </source>
</evidence>
<dbReference type="OrthoDB" id="341421at2759"/>
<evidence type="ECO:0000313" key="7">
    <source>
        <dbReference type="Proteomes" id="UP000016930"/>
    </source>
</evidence>
<accession>M2RMX0</accession>
<reference evidence="6 7" key="1">
    <citation type="journal article" date="2012" name="Proc. Natl. Acad. Sci. U.S.A.">
        <title>Comparative genomics of Ceriporiopsis subvermispora and Phanerochaete chrysosporium provide insight into selective ligninolysis.</title>
        <authorList>
            <person name="Fernandez-Fueyo E."/>
            <person name="Ruiz-Duenas F.J."/>
            <person name="Ferreira P."/>
            <person name="Floudas D."/>
            <person name="Hibbett D.S."/>
            <person name="Canessa P."/>
            <person name="Larrondo L.F."/>
            <person name="James T.Y."/>
            <person name="Seelenfreund D."/>
            <person name="Lobos S."/>
            <person name="Polanco R."/>
            <person name="Tello M."/>
            <person name="Honda Y."/>
            <person name="Watanabe T."/>
            <person name="Watanabe T."/>
            <person name="Ryu J.S."/>
            <person name="Kubicek C.P."/>
            <person name="Schmoll M."/>
            <person name="Gaskell J."/>
            <person name="Hammel K.E."/>
            <person name="St John F.J."/>
            <person name="Vanden Wymelenberg A."/>
            <person name="Sabat G."/>
            <person name="Splinter BonDurant S."/>
            <person name="Syed K."/>
            <person name="Yadav J.S."/>
            <person name="Doddapaneni H."/>
            <person name="Subramanian V."/>
            <person name="Lavin J.L."/>
            <person name="Oguiza J.A."/>
            <person name="Perez G."/>
            <person name="Pisabarro A.G."/>
            <person name="Ramirez L."/>
            <person name="Santoyo F."/>
            <person name="Master E."/>
            <person name="Coutinho P.M."/>
            <person name="Henrissat B."/>
            <person name="Lombard V."/>
            <person name="Magnuson J.K."/>
            <person name="Kuees U."/>
            <person name="Hori C."/>
            <person name="Igarashi K."/>
            <person name="Samejima M."/>
            <person name="Held B.W."/>
            <person name="Barry K.W."/>
            <person name="LaButti K.M."/>
            <person name="Lapidus A."/>
            <person name="Lindquist E.A."/>
            <person name="Lucas S.M."/>
            <person name="Riley R."/>
            <person name="Salamov A.A."/>
            <person name="Hoffmeister D."/>
            <person name="Schwenk D."/>
            <person name="Hadar Y."/>
            <person name="Yarden O."/>
            <person name="de Vries R.P."/>
            <person name="Wiebenga A."/>
            <person name="Stenlid J."/>
            <person name="Eastwood D."/>
            <person name="Grigoriev I.V."/>
            <person name="Berka R.M."/>
            <person name="Blanchette R.A."/>
            <person name="Kersten P."/>
            <person name="Martinez A.T."/>
            <person name="Vicuna R."/>
            <person name="Cullen D."/>
        </authorList>
    </citation>
    <scope>NUCLEOTIDE SEQUENCE [LARGE SCALE GENOMIC DNA]</scope>
    <source>
        <strain evidence="6 7">B</strain>
    </source>
</reference>
<keyword evidence="2 4" id="KW-0863">Zinc-finger</keyword>
<dbReference type="PROSITE" id="PS01360">
    <property type="entry name" value="ZF_MYND_1"/>
    <property type="match status" value="1"/>
</dbReference>